<evidence type="ECO:0000313" key="2">
    <source>
        <dbReference type="EMBL" id="EED86700.1"/>
    </source>
</evidence>
<feature type="compositionally biased region" description="Polar residues" evidence="1">
    <location>
        <begin position="123"/>
        <end position="139"/>
    </location>
</feature>
<feature type="compositionally biased region" description="Acidic residues" evidence="1">
    <location>
        <begin position="161"/>
        <end position="173"/>
    </location>
</feature>
<organism evidence="2 3">
    <name type="scientific">Thalassiosira pseudonana</name>
    <name type="common">Marine diatom</name>
    <name type="synonym">Cyclotella nana</name>
    <dbReference type="NCBI Taxonomy" id="35128"/>
    <lineage>
        <taxon>Eukaryota</taxon>
        <taxon>Sar</taxon>
        <taxon>Stramenopiles</taxon>
        <taxon>Ochrophyta</taxon>
        <taxon>Bacillariophyta</taxon>
        <taxon>Coscinodiscophyceae</taxon>
        <taxon>Thalassiosirophycidae</taxon>
        <taxon>Thalassiosirales</taxon>
        <taxon>Thalassiosiraceae</taxon>
        <taxon>Thalassiosira</taxon>
    </lineage>
</organism>
<reference evidence="2 3" key="1">
    <citation type="journal article" date="2004" name="Science">
        <title>The genome of the diatom Thalassiosira pseudonana: ecology, evolution, and metabolism.</title>
        <authorList>
            <person name="Armbrust E.V."/>
            <person name="Berges J.A."/>
            <person name="Bowler C."/>
            <person name="Green B.R."/>
            <person name="Martinez D."/>
            <person name="Putnam N.H."/>
            <person name="Zhou S."/>
            <person name="Allen A.E."/>
            <person name="Apt K.E."/>
            <person name="Bechner M."/>
            <person name="Brzezinski M.A."/>
            <person name="Chaal B.K."/>
            <person name="Chiovitti A."/>
            <person name="Davis A.K."/>
            <person name="Demarest M.S."/>
            <person name="Detter J.C."/>
            <person name="Glavina T."/>
            <person name="Goodstein D."/>
            <person name="Hadi M.Z."/>
            <person name="Hellsten U."/>
            <person name="Hildebrand M."/>
            <person name="Jenkins B.D."/>
            <person name="Jurka J."/>
            <person name="Kapitonov V.V."/>
            <person name="Kroger N."/>
            <person name="Lau W.W."/>
            <person name="Lane T.W."/>
            <person name="Larimer F.W."/>
            <person name="Lippmeier J.C."/>
            <person name="Lucas S."/>
            <person name="Medina M."/>
            <person name="Montsant A."/>
            <person name="Obornik M."/>
            <person name="Parker M.S."/>
            <person name="Palenik B."/>
            <person name="Pazour G.J."/>
            <person name="Richardson P.M."/>
            <person name="Rynearson T.A."/>
            <person name="Saito M.A."/>
            <person name="Schwartz D.C."/>
            <person name="Thamatrakoln K."/>
            <person name="Valentin K."/>
            <person name="Vardi A."/>
            <person name="Wilkerson F.P."/>
            <person name="Rokhsar D.S."/>
        </authorList>
    </citation>
    <scope>NUCLEOTIDE SEQUENCE [LARGE SCALE GENOMIC DNA]</scope>
    <source>
        <strain evidence="2 3">CCMP1335</strain>
    </source>
</reference>
<dbReference type="RefSeq" id="XP_002296972.1">
    <property type="nucleotide sequence ID" value="XM_002296936.1"/>
</dbReference>
<protein>
    <submittedName>
        <fullName evidence="2">Uncharacterized protein</fullName>
    </submittedName>
</protein>
<keyword evidence="3" id="KW-1185">Reference proteome</keyword>
<dbReference type="AlphaFoldDB" id="B8LDF5"/>
<feature type="region of interest" description="Disordered" evidence="1">
    <location>
        <begin position="41"/>
        <end position="201"/>
    </location>
</feature>
<reference evidence="2 3" key="2">
    <citation type="journal article" date="2008" name="Nature">
        <title>The Phaeodactylum genome reveals the evolutionary history of diatom genomes.</title>
        <authorList>
            <person name="Bowler C."/>
            <person name="Allen A.E."/>
            <person name="Badger J.H."/>
            <person name="Grimwood J."/>
            <person name="Jabbari K."/>
            <person name="Kuo A."/>
            <person name="Maheswari U."/>
            <person name="Martens C."/>
            <person name="Maumus F."/>
            <person name="Otillar R.P."/>
            <person name="Rayko E."/>
            <person name="Salamov A."/>
            <person name="Vandepoele K."/>
            <person name="Beszteri B."/>
            <person name="Gruber A."/>
            <person name="Heijde M."/>
            <person name="Katinka M."/>
            <person name="Mock T."/>
            <person name="Valentin K."/>
            <person name="Verret F."/>
            <person name="Berges J.A."/>
            <person name="Brownlee C."/>
            <person name="Cadoret J.P."/>
            <person name="Chiovitti A."/>
            <person name="Choi C.J."/>
            <person name="Coesel S."/>
            <person name="De Martino A."/>
            <person name="Detter J.C."/>
            <person name="Durkin C."/>
            <person name="Falciatore A."/>
            <person name="Fournet J."/>
            <person name="Haruta M."/>
            <person name="Huysman M.J."/>
            <person name="Jenkins B.D."/>
            <person name="Jiroutova K."/>
            <person name="Jorgensen R.E."/>
            <person name="Joubert Y."/>
            <person name="Kaplan A."/>
            <person name="Kroger N."/>
            <person name="Kroth P.G."/>
            <person name="La Roche J."/>
            <person name="Lindquist E."/>
            <person name="Lommer M."/>
            <person name="Martin-Jezequel V."/>
            <person name="Lopez P.J."/>
            <person name="Lucas S."/>
            <person name="Mangogna M."/>
            <person name="McGinnis K."/>
            <person name="Medlin L.K."/>
            <person name="Montsant A."/>
            <person name="Oudot-Le Secq M.P."/>
            <person name="Napoli C."/>
            <person name="Obornik M."/>
            <person name="Parker M.S."/>
            <person name="Petit J.L."/>
            <person name="Porcel B.M."/>
            <person name="Poulsen N."/>
            <person name="Robison M."/>
            <person name="Rychlewski L."/>
            <person name="Rynearson T.A."/>
            <person name="Schmutz J."/>
            <person name="Shapiro H."/>
            <person name="Siaut M."/>
            <person name="Stanley M."/>
            <person name="Sussman M.R."/>
            <person name="Taylor A.R."/>
            <person name="Vardi A."/>
            <person name="von Dassow P."/>
            <person name="Vyverman W."/>
            <person name="Willis A."/>
            <person name="Wyrwicz L.S."/>
            <person name="Rokhsar D.S."/>
            <person name="Weissenbach J."/>
            <person name="Armbrust E.V."/>
            <person name="Green B.R."/>
            <person name="Van de Peer Y."/>
            <person name="Grigoriev I.V."/>
        </authorList>
    </citation>
    <scope>NUCLEOTIDE SEQUENCE [LARGE SCALE GENOMIC DNA]</scope>
    <source>
        <strain evidence="2 3">CCMP1335</strain>
    </source>
</reference>
<dbReference type="Proteomes" id="UP000001449">
    <property type="component" value="Unassembled WGS sequence"/>
</dbReference>
<accession>B8LDF5</accession>
<dbReference type="PaxDb" id="35128-Thaps11232"/>
<dbReference type="InParanoid" id="B8LDF5"/>
<evidence type="ECO:0000313" key="3">
    <source>
        <dbReference type="Proteomes" id="UP000001449"/>
    </source>
</evidence>
<dbReference type="KEGG" id="tps:THAPSDRAFT_11232"/>
<gene>
    <name evidence="2" type="ORF">THAPSDRAFT_11232</name>
</gene>
<name>B8LDF5_THAPS</name>
<dbReference type="GeneID" id="7449946"/>
<sequence>MNSTIVNLTIGIPFHSSIQTPINPTIFHTTPWELVRECKGSEVQKPLSDDNASASDNYADGEQNGASENNGEEETPQVLTTKETEDQSPADALVDNDTIATNEATSEPAAGNNNDDDDGDVSALTSQLKETTVEETIQSEQRRSGAREYESMEESAGVNNSDEEVASADDISGDESPVKETTSGGELESVNEGNDDDMKDLLTMPYCQMRHLSY</sequence>
<dbReference type="EMBL" id="DS999419">
    <property type="protein sequence ID" value="EED86700.1"/>
    <property type="molecule type" value="Genomic_DNA"/>
</dbReference>
<dbReference type="HOGENOM" id="CLU_1291299_0_0_1"/>
<proteinExistence type="predicted"/>
<feature type="compositionally biased region" description="Basic and acidic residues" evidence="1">
    <location>
        <begin position="140"/>
        <end position="150"/>
    </location>
</feature>
<feature type="compositionally biased region" description="Low complexity" evidence="1">
    <location>
        <begin position="49"/>
        <end position="60"/>
    </location>
</feature>
<evidence type="ECO:0000256" key="1">
    <source>
        <dbReference type="SAM" id="MobiDB-lite"/>
    </source>
</evidence>